<reference evidence="4" key="1">
    <citation type="submission" date="2018-11" db="EMBL/GenBank/DDBJ databases">
        <authorList>
            <consortium name="Pathogen Informatics"/>
        </authorList>
    </citation>
    <scope>NUCLEOTIDE SEQUENCE</scope>
</reference>
<evidence type="ECO:0000256" key="2">
    <source>
        <dbReference type="PIRSR" id="PIRSR637359-1"/>
    </source>
</evidence>
<dbReference type="GO" id="GO:0008467">
    <property type="term" value="F:[heparan sulfate]-glucosamine 3-sulfotransferase activity"/>
    <property type="evidence" value="ECO:0007669"/>
    <property type="project" value="TreeGrafter"/>
</dbReference>
<keyword evidence="5" id="KW-1185">Reference proteome</keyword>
<dbReference type="PANTHER" id="PTHR10605">
    <property type="entry name" value="HEPARAN SULFATE SULFOTRANSFERASE"/>
    <property type="match status" value="1"/>
</dbReference>
<organism evidence="4 5">
    <name type="scientific">Protopolystoma xenopodis</name>
    <dbReference type="NCBI Taxonomy" id="117903"/>
    <lineage>
        <taxon>Eukaryota</taxon>
        <taxon>Metazoa</taxon>
        <taxon>Spiralia</taxon>
        <taxon>Lophotrochozoa</taxon>
        <taxon>Platyhelminthes</taxon>
        <taxon>Monogenea</taxon>
        <taxon>Polyopisthocotylea</taxon>
        <taxon>Polystomatidea</taxon>
        <taxon>Polystomatidae</taxon>
        <taxon>Protopolystoma</taxon>
    </lineage>
</organism>
<dbReference type="AlphaFoldDB" id="A0A3S5BTK0"/>
<dbReference type="InterPro" id="IPR037359">
    <property type="entry name" value="NST/OST"/>
</dbReference>
<evidence type="ECO:0000256" key="3">
    <source>
        <dbReference type="PIRSR" id="PIRSR637359-2"/>
    </source>
</evidence>
<dbReference type="Proteomes" id="UP000784294">
    <property type="component" value="Unassembled WGS sequence"/>
</dbReference>
<feature type="binding site" evidence="3">
    <location>
        <begin position="73"/>
        <end position="77"/>
    </location>
    <ligand>
        <name>3'-phosphoadenylyl sulfate</name>
        <dbReference type="ChEBI" id="CHEBI:58339"/>
    </ligand>
</feature>
<evidence type="ECO:0000256" key="1">
    <source>
        <dbReference type="ARBA" id="ARBA00022679"/>
    </source>
</evidence>
<dbReference type="EMBL" id="CAAALY010260631">
    <property type="protein sequence ID" value="VEL39256.1"/>
    <property type="molecule type" value="Genomic_DNA"/>
</dbReference>
<dbReference type="InterPro" id="IPR027417">
    <property type="entry name" value="P-loop_NTPase"/>
</dbReference>
<feature type="active site" description="For sulfotransferase activity" evidence="2">
    <location>
        <position position="73"/>
    </location>
</feature>
<dbReference type="OrthoDB" id="6158108at2759"/>
<gene>
    <name evidence="4" type="ORF">PXEA_LOCUS32696</name>
</gene>
<proteinExistence type="predicted"/>
<dbReference type="SUPFAM" id="SSF52540">
    <property type="entry name" value="P-loop containing nucleoside triphosphate hydrolases"/>
    <property type="match status" value="1"/>
</dbReference>
<protein>
    <recommendedName>
        <fullName evidence="6">Sulfotransferase domain-containing protein</fullName>
    </recommendedName>
</protein>
<evidence type="ECO:0000313" key="4">
    <source>
        <dbReference type="EMBL" id="VEL39256.1"/>
    </source>
</evidence>
<sequence length="104" mass="11733">MRPRVNESQAEAEAYLGSRMNLDYFEIDTRKTANEAGPGDGSEVEVADKITASGALDVEERRLPDCLIIGVRKGGTRALLRFLAQHPKVRAAKHEVHFFDRYFR</sequence>
<comment type="caution">
    <text evidence="4">The sequence shown here is derived from an EMBL/GenBank/DDBJ whole genome shotgun (WGS) entry which is preliminary data.</text>
</comment>
<accession>A0A3S5BTK0</accession>
<name>A0A3S5BTK0_9PLAT</name>
<evidence type="ECO:0000313" key="5">
    <source>
        <dbReference type="Proteomes" id="UP000784294"/>
    </source>
</evidence>
<dbReference type="PANTHER" id="PTHR10605:SF65">
    <property type="entry name" value="GH20068P"/>
    <property type="match status" value="1"/>
</dbReference>
<keyword evidence="1" id="KW-0808">Transferase</keyword>
<dbReference type="Gene3D" id="3.40.50.300">
    <property type="entry name" value="P-loop containing nucleotide triphosphate hydrolases"/>
    <property type="match status" value="1"/>
</dbReference>
<evidence type="ECO:0008006" key="6">
    <source>
        <dbReference type="Google" id="ProtNLM"/>
    </source>
</evidence>